<dbReference type="SUPFAM" id="SSF57567">
    <property type="entry name" value="Serine protease inhibitors"/>
    <property type="match status" value="1"/>
</dbReference>
<evidence type="ECO:0000313" key="6">
    <source>
        <dbReference type="EMBL" id="NWX23052.1"/>
    </source>
</evidence>
<name>A0A7K6UJD6_9AVES</name>
<dbReference type="PANTHER" id="PTHR46698">
    <property type="entry name" value="CROSSVEINLESS 2"/>
    <property type="match status" value="1"/>
</dbReference>
<evidence type="ECO:0000256" key="3">
    <source>
        <dbReference type="ARBA" id="ARBA00022729"/>
    </source>
</evidence>
<dbReference type="InterPro" id="IPR052424">
    <property type="entry name" value="Kielin_Chordin-BMP_Reg"/>
</dbReference>
<dbReference type="Gene3D" id="2.10.25.10">
    <property type="entry name" value="Laminin"/>
    <property type="match status" value="1"/>
</dbReference>
<sequence>CPENSHYDACGTACPATCAHRDAPTSCPHPCVETCACDPGHVLNGGRCVAVSSCGCTHDGRYHPPGEEFWGDESCHARCRCDAELGMVTCQEAGCKVGEKCSLVRDGVRGCYPTACGVCQVLGAGTYSTFDRRSLRLAGRCRYLLASGGGGGSDGHGDGDGGSGEAFEVEVEEEAGGKIRRLEVTVHGVTVGMEGGEQWEVKVSGERQLLPLVLAGGAVTVTREGTHRVLQARDGPKLLFDGAAYAALTLPVAFRGRTRGLCGDFDGDATNDVTDPRALGDAWGIPTPGCTHGDVPTACPLPPPERCRMLEGP</sequence>
<evidence type="ECO:0000259" key="5">
    <source>
        <dbReference type="PROSITE" id="PS51233"/>
    </source>
</evidence>
<dbReference type="SMART" id="SM00216">
    <property type="entry name" value="VWD"/>
    <property type="match status" value="1"/>
</dbReference>
<accession>A0A7K6UJD6</accession>
<gene>
    <name evidence="6" type="primary">Fcgbp_3</name>
    <name evidence="6" type="ORF">AEGBEN_R15154</name>
</gene>
<reference evidence="6 7" key="1">
    <citation type="submission" date="2019-09" db="EMBL/GenBank/DDBJ databases">
        <title>Bird 10,000 Genomes (B10K) Project - Family phase.</title>
        <authorList>
            <person name="Zhang G."/>
        </authorList>
    </citation>
    <scope>NUCLEOTIDE SEQUENCE [LARGE SCALE GENOMIC DNA]</scope>
    <source>
        <strain evidence="6">B10K-DU-029-76</strain>
        <tissue evidence="6">Heart</tissue>
    </source>
</reference>
<evidence type="ECO:0000313" key="7">
    <source>
        <dbReference type="Proteomes" id="UP000559068"/>
    </source>
</evidence>
<dbReference type="GO" id="GO:0005576">
    <property type="term" value="C:extracellular region"/>
    <property type="evidence" value="ECO:0007669"/>
    <property type="project" value="UniProtKB-SubCell"/>
</dbReference>
<feature type="non-terminal residue" evidence="6">
    <location>
        <position position="313"/>
    </location>
</feature>
<keyword evidence="4" id="KW-1015">Disulfide bond</keyword>
<organism evidence="6 7">
    <name type="scientific">Aegotheles bennettii</name>
    <dbReference type="NCBI Taxonomy" id="48278"/>
    <lineage>
        <taxon>Eukaryota</taxon>
        <taxon>Metazoa</taxon>
        <taxon>Chordata</taxon>
        <taxon>Craniata</taxon>
        <taxon>Vertebrata</taxon>
        <taxon>Euteleostomi</taxon>
        <taxon>Archelosauria</taxon>
        <taxon>Archosauria</taxon>
        <taxon>Dinosauria</taxon>
        <taxon>Saurischia</taxon>
        <taxon>Theropoda</taxon>
        <taxon>Coelurosauria</taxon>
        <taxon>Aves</taxon>
        <taxon>Neognathae</taxon>
        <taxon>Neoaves</taxon>
        <taxon>Strisores</taxon>
        <taxon>Caprimulgiformes</taxon>
        <taxon>Aegothelidae</taxon>
        <taxon>Aegotheles</taxon>
    </lineage>
</organism>
<dbReference type="OrthoDB" id="6236007at2759"/>
<dbReference type="FunFam" id="2.10.25.10:FF:000055">
    <property type="entry name" value="alpha-tectorin isoform X1"/>
    <property type="match status" value="1"/>
</dbReference>
<dbReference type="Pfam" id="PF01826">
    <property type="entry name" value="TIL"/>
    <property type="match status" value="1"/>
</dbReference>
<dbReference type="InterPro" id="IPR002919">
    <property type="entry name" value="TIL_dom"/>
</dbReference>
<keyword evidence="7" id="KW-1185">Reference proteome</keyword>
<dbReference type="CDD" id="cd19941">
    <property type="entry name" value="TIL"/>
    <property type="match status" value="1"/>
</dbReference>
<feature type="non-terminal residue" evidence="6">
    <location>
        <position position="1"/>
    </location>
</feature>
<dbReference type="PROSITE" id="PS51233">
    <property type="entry name" value="VWFD"/>
    <property type="match status" value="1"/>
</dbReference>
<keyword evidence="3" id="KW-0732">Signal</keyword>
<protein>
    <submittedName>
        <fullName evidence="6">FCGBP protein</fullName>
    </submittedName>
</protein>
<dbReference type="GO" id="GO:0030513">
    <property type="term" value="P:positive regulation of BMP signaling pathway"/>
    <property type="evidence" value="ECO:0007669"/>
    <property type="project" value="TreeGrafter"/>
</dbReference>
<dbReference type="EMBL" id="VZRW01012158">
    <property type="protein sequence ID" value="NWX23052.1"/>
    <property type="molecule type" value="Genomic_DNA"/>
</dbReference>
<comment type="subcellular location">
    <subcellularLocation>
        <location evidence="1">Secreted</location>
    </subcellularLocation>
</comment>
<dbReference type="AlphaFoldDB" id="A0A7K6UJD6"/>
<dbReference type="InterPro" id="IPR025615">
    <property type="entry name" value="TILa_dom"/>
</dbReference>
<keyword evidence="2" id="KW-0964">Secreted</keyword>
<proteinExistence type="predicted"/>
<feature type="domain" description="VWFD" evidence="5">
    <location>
        <begin position="117"/>
        <end position="291"/>
    </location>
</feature>
<dbReference type="InterPro" id="IPR001846">
    <property type="entry name" value="VWF_type-D"/>
</dbReference>
<dbReference type="InterPro" id="IPR036084">
    <property type="entry name" value="Ser_inhib-like_sf"/>
</dbReference>
<dbReference type="Proteomes" id="UP000559068">
    <property type="component" value="Unassembled WGS sequence"/>
</dbReference>
<evidence type="ECO:0000256" key="4">
    <source>
        <dbReference type="ARBA" id="ARBA00023157"/>
    </source>
</evidence>
<evidence type="ECO:0000256" key="1">
    <source>
        <dbReference type="ARBA" id="ARBA00004613"/>
    </source>
</evidence>
<dbReference type="PANTHER" id="PTHR46698:SF7">
    <property type="entry name" value="VWFD DOMAIN-CONTAINING PROTEIN"/>
    <property type="match status" value="1"/>
</dbReference>
<dbReference type="Pfam" id="PF12714">
    <property type="entry name" value="TILa"/>
    <property type="match status" value="1"/>
</dbReference>
<dbReference type="Pfam" id="PF00094">
    <property type="entry name" value="VWD"/>
    <property type="match status" value="1"/>
</dbReference>
<evidence type="ECO:0000256" key="2">
    <source>
        <dbReference type="ARBA" id="ARBA00022525"/>
    </source>
</evidence>
<comment type="caution">
    <text evidence="6">The sequence shown here is derived from an EMBL/GenBank/DDBJ whole genome shotgun (WGS) entry which is preliminary data.</text>
</comment>